<gene>
    <name evidence="2" type="ORF">JRV97_07760</name>
</gene>
<proteinExistence type="predicted"/>
<evidence type="ECO:0000313" key="2">
    <source>
        <dbReference type="EMBL" id="WGS64266.1"/>
    </source>
</evidence>
<dbReference type="RefSeq" id="WP_280997779.1">
    <property type="nucleotide sequence ID" value="NZ_CP069362.1"/>
</dbReference>
<protein>
    <submittedName>
        <fullName evidence="2">DUF2905 domain-containing protein</fullName>
    </submittedName>
</protein>
<dbReference type="Proteomes" id="UP001232493">
    <property type="component" value="Chromosome"/>
</dbReference>
<dbReference type="PANTHER" id="PTHR36443:SF1">
    <property type="entry name" value="BSR5223 PROTEIN"/>
    <property type="match status" value="1"/>
</dbReference>
<organism evidence="2 3">
    <name type="scientific">Marinitoga aeolica</name>
    <dbReference type="NCBI Taxonomy" id="2809031"/>
    <lineage>
        <taxon>Bacteria</taxon>
        <taxon>Thermotogati</taxon>
        <taxon>Thermotogota</taxon>
        <taxon>Thermotogae</taxon>
        <taxon>Petrotogales</taxon>
        <taxon>Petrotogaceae</taxon>
        <taxon>Marinitoga</taxon>
    </lineage>
</organism>
<evidence type="ECO:0000313" key="3">
    <source>
        <dbReference type="Proteomes" id="UP001232493"/>
    </source>
</evidence>
<dbReference type="EMBL" id="CP069362">
    <property type="protein sequence ID" value="WGS64266.1"/>
    <property type="molecule type" value="Genomic_DNA"/>
</dbReference>
<keyword evidence="1" id="KW-0812">Transmembrane</keyword>
<feature type="transmembrane region" description="Helical" evidence="1">
    <location>
        <begin position="7"/>
        <end position="26"/>
    </location>
</feature>
<accession>A0ABY8PNP0</accession>
<feature type="transmembrane region" description="Helical" evidence="1">
    <location>
        <begin position="46"/>
        <end position="69"/>
    </location>
</feature>
<reference evidence="2 3" key="1">
    <citation type="submission" date="2021-02" db="EMBL/GenBank/DDBJ databases">
        <title>Characterization of Marinitoga sp. nov. str. BP5-C20A.</title>
        <authorList>
            <person name="Erauso G."/>
            <person name="Postec A."/>
        </authorList>
    </citation>
    <scope>NUCLEOTIDE SEQUENCE [LARGE SCALE GENOMIC DNA]</scope>
    <source>
        <strain evidence="2 3">BP5-C20A</strain>
    </source>
</reference>
<sequence>MQELGKYIISIGIVLIIIGLLIYLFDKIPFKIGRLPGDILIKKENFTFYFPLTSAILISVILNVIILIIRKIK</sequence>
<keyword evidence="3" id="KW-1185">Reference proteome</keyword>
<keyword evidence="1" id="KW-1133">Transmembrane helix</keyword>
<keyword evidence="1" id="KW-0472">Membrane</keyword>
<dbReference type="Pfam" id="PF11146">
    <property type="entry name" value="DUF2905"/>
    <property type="match status" value="1"/>
</dbReference>
<dbReference type="InterPro" id="IPR021320">
    <property type="entry name" value="DUF2905"/>
</dbReference>
<dbReference type="PANTHER" id="PTHR36443">
    <property type="entry name" value="BSR5223 PROTEIN"/>
    <property type="match status" value="1"/>
</dbReference>
<evidence type="ECO:0000256" key="1">
    <source>
        <dbReference type="SAM" id="Phobius"/>
    </source>
</evidence>
<name>A0ABY8PNP0_9BACT</name>